<dbReference type="Gramene" id="evm.model.02.2222">
    <property type="protein sequence ID" value="cds.evm.model.02.2222"/>
    <property type="gene ID" value="evm.TU.02.2222"/>
</dbReference>
<keyword evidence="3" id="KW-1185">Reference proteome</keyword>
<organism evidence="2 3">
    <name type="scientific">Cannabis sativa</name>
    <name type="common">Hemp</name>
    <name type="synonym">Marijuana</name>
    <dbReference type="NCBI Taxonomy" id="3483"/>
    <lineage>
        <taxon>Eukaryota</taxon>
        <taxon>Viridiplantae</taxon>
        <taxon>Streptophyta</taxon>
        <taxon>Embryophyta</taxon>
        <taxon>Tracheophyta</taxon>
        <taxon>Spermatophyta</taxon>
        <taxon>Magnoliopsida</taxon>
        <taxon>eudicotyledons</taxon>
        <taxon>Gunneridae</taxon>
        <taxon>Pentapetalae</taxon>
        <taxon>rosids</taxon>
        <taxon>fabids</taxon>
        <taxon>Rosales</taxon>
        <taxon>Cannabaceae</taxon>
        <taxon>Cannabis</taxon>
    </lineage>
</organism>
<evidence type="ECO:0000313" key="3">
    <source>
        <dbReference type="Proteomes" id="UP000596661"/>
    </source>
</evidence>
<evidence type="ECO:0000259" key="1">
    <source>
        <dbReference type="Pfam" id="PF13456"/>
    </source>
</evidence>
<dbReference type="GO" id="GO:0004523">
    <property type="term" value="F:RNA-DNA hybrid ribonuclease activity"/>
    <property type="evidence" value="ECO:0007669"/>
    <property type="project" value="InterPro"/>
</dbReference>
<protein>
    <recommendedName>
        <fullName evidence="1">RNase H type-1 domain-containing protein</fullName>
    </recommendedName>
</protein>
<evidence type="ECO:0000313" key="2">
    <source>
        <dbReference type="EnsemblPlants" id="cds.evm.model.02.2222"/>
    </source>
</evidence>
<sequence length="86" mass="9599">MGLSLHFVESDCLAIINVFSKCSSFFDELGSLSEDLASLMSNFLGISLIHVRRTANGTAHGLTRHALRVDRELVWFDEIHFFIGVS</sequence>
<dbReference type="Pfam" id="PF13456">
    <property type="entry name" value="RVT_3"/>
    <property type="match status" value="1"/>
</dbReference>
<feature type="domain" description="RNase H type-1" evidence="1">
    <location>
        <begin position="8"/>
        <end position="66"/>
    </location>
</feature>
<dbReference type="AlphaFoldDB" id="A0A803NWX2"/>
<accession>A0A803NWX2</accession>
<name>A0A803NWX2_CANSA</name>
<dbReference type="Proteomes" id="UP000596661">
    <property type="component" value="Chromosome 2"/>
</dbReference>
<reference evidence="2" key="2">
    <citation type="submission" date="2021-03" db="UniProtKB">
        <authorList>
            <consortium name="EnsemblPlants"/>
        </authorList>
    </citation>
    <scope>IDENTIFICATION</scope>
</reference>
<dbReference type="EnsemblPlants" id="evm.model.02.2222">
    <property type="protein sequence ID" value="cds.evm.model.02.2222"/>
    <property type="gene ID" value="evm.TU.02.2222"/>
</dbReference>
<dbReference type="EMBL" id="UZAU01000235">
    <property type="status" value="NOT_ANNOTATED_CDS"/>
    <property type="molecule type" value="Genomic_DNA"/>
</dbReference>
<dbReference type="GO" id="GO:0003676">
    <property type="term" value="F:nucleic acid binding"/>
    <property type="evidence" value="ECO:0007669"/>
    <property type="project" value="InterPro"/>
</dbReference>
<reference evidence="2" key="1">
    <citation type="submission" date="2018-11" db="EMBL/GenBank/DDBJ databases">
        <authorList>
            <person name="Grassa J C."/>
        </authorList>
    </citation>
    <scope>NUCLEOTIDE SEQUENCE [LARGE SCALE GENOMIC DNA]</scope>
</reference>
<dbReference type="InterPro" id="IPR002156">
    <property type="entry name" value="RNaseH_domain"/>
</dbReference>
<proteinExistence type="predicted"/>